<dbReference type="Gene3D" id="3.30.70.270">
    <property type="match status" value="1"/>
</dbReference>
<evidence type="ECO:0000313" key="4">
    <source>
        <dbReference type="EMBL" id="KTQ89605.1"/>
    </source>
</evidence>
<dbReference type="GO" id="GO:0043709">
    <property type="term" value="P:cell adhesion involved in single-species biofilm formation"/>
    <property type="evidence" value="ECO:0007669"/>
    <property type="project" value="TreeGrafter"/>
</dbReference>
<dbReference type="PATRIC" id="fig|401562.3.peg.3029"/>
<accession>A0A175R794</accession>
<dbReference type="FunFam" id="3.30.70.270:FF:000001">
    <property type="entry name" value="Diguanylate cyclase domain protein"/>
    <property type="match status" value="1"/>
</dbReference>
<evidence type="ECO:0000313" key="5">
    <source>
        <dbReference type="Proteomes" id="UP000078272"/>
    </source>
</evidence>
<dbReference type="InterPro" id="IPR050469">
    <property type="entry name" value="Diguanylate_Cyclase"/>
</dbReference>
<dbReference type="Pfam" id="PF00990">
    <property type="entry name" value="GGDEF"/>
    <property type="match status" value="1"/>
</dbReference>
<dbReference type="EMBL" id="LDPZ01000038">
    <property type="protein sequence ID" value="KTQ89605.1"/>
    <property type="molecule type" value="Genomic_DNA"/>
</dbReference>
<dbReference type="InterPro" id="IPR029787">
    <property type="entry name" value="Nucleotide_cyclase"/>
</dbReference>
<dbReference type="GO" id="GO:1902201">
    <property type="term" value="P:negative regulation of bacterial-type flagellum-dependent cell motility"/>
    <property type="evidence" value="ECO:0007669"/>
    <property type="project" value="TreeGrafter"/>
</dbReference>
<dbReference type="Proteomes" id="UP000078272">
    <property type="component" value="Unassembled WGS sequence"/>
</dbReference>
<dbReference type="SMART" id="SM00267">
    <property type="entry name" value="GGDEF"/>
    <property type="match status" value="1"/>
</dbReference>
<dbReference type="RefSeq" id="WP_244496529.1">
    <property type="nucleotide sequence ID" value="NZ_LDPZ01000038.1"/>
</dbReference>
<dbReference type="EC" id="2.7.7.65" evidence="1"/>
<dbReference type="PANTHER" id="PTHR45138">
    <property type="entry name" value="REGULATORY COMPONENTS OF SENSORY TRANSDUCTION SYSTEM"/>
    <property type="match status" value="1"/>
</dbReference>
<protein>
    <recommendedName>
        <fullName evidence="1">diguanylate cyclase</fullName>
        <ecNumber evidence="1">2.7.7.65</ecNumber>
    </recommendedName>
</protein>
<reference evidence="4 5" key="1">
    <citation type="journal article" date="2016" name="Front. Microbiol.">
        <title>Genomic Resource of Rice Seed Associated Bacteria.</title>
        <authorList>
            <person name="Midha S."/>
            <person name="Bansal K."/>
            <person name="Sharma S."/>
            <person name="Kumar N."/>
            <person name="Patil P.P."/>
            <person name="Chaudhry V."/>
            <person name="Patil P.B."/>
        </authorList>
    </citation>
    <scope>NUCLEOTIDE SEQUENCE [LARGE SCALE GENOMIC DNA]</scope>
    <source>
        <strain evidence="4 5">NS226</strain>
    </source>
</reference>
<dbReference type="GO" id="GO:0052621">
    <property type="term" value="F:diguanylate cyclase activity"/>
    <property type="evidence" value="ECO:0007669"/>
    <property type="project" value="UniProtKB-EC"/>
</dbReference>
<dbReference type="CDD" id="cd01949">
    <property type="entry name" value="GGDEF"/>
    <property type="match status" value="1"/>
</dbReference>
<evidence type="ECO:0000259" key="3">
    <source>
        <dbReference type="PROSITE" id="PS50887"/>
    </source>
</evidence>
<dbReference type="NCBIfam" id="TIGR00254">
    <property type="entry name" value="GGDEF"/>
    <property type="match status" value="1"/>
</dbReference>
<proteinExistence type="predicted"/>
<organism evidence="4 5">
    <name type="scientific">Aureimonas ureilytica</name>
    <dbReference type="NCBI Taxonomy" id="401562"/>
    <lineage>
        <taxon>Bacteria</taxon>
        <taxon>Pseudomonadati</taxon>
        <taxon>Pseudomonadota</taxon>
        <taxon>Alphaproteobacteria</taxon>
        <taxon>Hyphomicrobiales</taxon>
        <taxon>Aurantimonadaceae</taxon>
        <taxon>Aureimonas</taxon>
    </lineage>
</organism>
<dbReference type="PANTHER" id="PTHR45138:SF9">
    <property type="entry name" value="DIGUANYLATE CYCLASE DGCM-RELATED"/>
    <property type="match status" value="1"/>
</dbReference>
<dbReference type="InterPro" id="IPR043128">
    <property type="entry name" value="Rev_trsase/Diguanyl_cyclase"/>
</dbReference>
<name>A0A175R794_9HYPH</name>
<dbReference type="AlphaFoldDB" id="A0A175R794"/>
<gene>
    <name evidence="4" type="ORF">NS226_16510</name>
</gene>
<dbReference type="PROSITE" id="PS50887">
    <property type="entry name" value="GGDEF"/>
    <property type="match status" value="1"/>
</dbReference>
<comment type="catalytic activity">
    <reaction evidence="2">
        <text>2 GTP = 3',3'-c-di-GMP + 2 diphosphate</text>
        <dbReference type="Rhea" id="RHEA:24898"/>
        <dbReference type="ChEBI" id="CHEBI:33019"/>
        <dbReference type="ChEBI" id="CHEBI:37565"/>
        <dbReference type="ChEBI" id="CHEBI:58805"/>
        <dbReference type="EC" id="2.7.7.65"/>
    </reaction>
</comment>
<feature type="domain" description="GGDEF" evidence="3">
    <location>
        <begin position="170"/>
        <end position="301"/>
    </location>
</feature>
<comment type="caution">
    <text evidence="4">The sequence shown here is derived from an EMBL/GenBank/DDBJ whole genome shotgun (WGS) entry which is preliminary data.</text>
</comment>
<dbReference type="GO" id="GO:0005886">
    <property type="term" value="C:plasma membrane"/>
    <property type="evidence" value="ECO:0007669"/>
    <property type="project" value="TreeGrafter"/>
</dbReference>
<dbReference type="InterPro" id="IPR000160">
    <property type="entry name" value="GGDEF_dom"/>
</dbReference>
<sequence length="301" mass="33594">MQDLTPDIWALLGHTQALIGIYDPLGRLVYANEAFRTTFFIEPGETPLWCDLMRRNYHAGRGVRISHPCFEDWLQSTLSRRGKVASLSAETDLLDGRWLWIVESTMPDGFMLFVGTDITRQRCSQRELRQERDIAVRFSQTDPLTSISNRRHIMDVLETVLTTDVPPSRPLGSLCILDIDLFKTVNDRFGHVTGDSVLVDVARTLRAGLRTCDALGRLGGEEFMVILPGVGAEAAQPILNRLLSLISHSCKIAQDPDYVLTCSAGATELQPGERSDTAYSRADRALYDAKRGGRNRLMLAS</sequence>
<evidence type="ECO:0000256" key="1">
    <source>
        <dbReference type="ARBA" id="ARBA00012528"/>
    </source>
</evidence>
<dbReference type="STRING" id="401562.NS365_03470"/>
<dbReference type="SUPFAM" id="SSF55073">
    <property type="entry name" value="Nucleotide cyclase"/>
    <property type="match status" value="1"/>
</dbReference>
<evidence type="ECO:0000256" key="2">
    <source>
        <dbReference type="ARBA" id="ARBA00034247"/>
    </source>
</evidence>